<evidence type="ECO:0000259" key="12">
    <source>
        <dbReference type="PROSITE" id="PS50179"/>
    </source>
</evidence>
<dbReference type="InterPro" id="IPR036028">
    <property type="entry name" value="SH3-like_dom_sf"/>
</dbReference>
<dbReference type="SUPFAM" id="SSF48464">
    <property type="entry name" value="ENTH/VHS domain"/>
    <property type="match status" value="1"/>
</dbReference>
<sequence>MFSSAPNPYDELVLKATDENLASEDWALNMDVCDKVSGEGENGARLAIAALQKRLSHRNPNVQIYALELANVLAQNCGNELLGELSSRNWTQALDRLVNDRTTAAPVKKKALVYIKEWARQFEATGNPNLGLMGELYDQLRSKNLPFDEAEAAPESAAEARRREEEEELQRVLELSKQDKGGRSTFTYQPSGSAGASSSSGPSGAASQPPITAPSQPQAQAPTQAQYQQQPAIQAPVQSHYPPQLQRIQSPQPLEPTPPQIDINTATRVRAIYPFTGAEVGELDFDRGDVIKVLDRGFKEWWRGACNGKIGIFPVTYVEGLPELSTRELQEEAQEEARVFASLGLVDQLLQTLKGIDPARGDRLDDRPEIEEMYQASVALQGQINALIKKYSDQKAELDHMNSNFIRAIRQYEDLRNPPSHPPQVVGQGQVYEYAPQPQPQLHTQNSYYGQQPQQAALGQTPFPADPSAQHPSAGYPQQSASPAAGAQQQPRLQQQQYAPQHDPAQQGLYYQQSNSTNSVNRVASASAPVPAAGSPGQQTQGYQQGAPPQAAPPYPPHTPPSRTTTEPGVAGVGSGEHQQWDAYHQQQGEPHQQSQQYYQQTPAYGQAPQSAGYGMPDGRSYAHAAPTQIGAEGVTSGINRMSVNGP</sequence>
<dbReference type="CDD" id="cd16978">
    <property type="entry name" value="VHS_HSE1"/>
    <property type="match status" value="1"/>
</dbReference>
<feature type="compositionally biased region" description="Basic and acidic residues" evidence="10">
    <location>
        <begin position="158"/>
        <end position="182"/>
    </location>
</feature>
<feature type="compositionally biased region" description="Low complexity" evidence="10">
    <location>
        <begin position="520"/>
        <end position="549"/>
    </location>
</feature>
<name>A0A1E3HKJ8_9TREE</name>
<keyword evidence="14" id="KW-1185">Reference proteome</keyword>
<dbReference type="GO" id="GO:0043328">
    <property type="term" value="P:protein transport to vacuole involved in ubiquitin-dependent protein catabolic process via the multivesicular body sorting pathway"/>
    <property type="evidence" value="ECO:0007669"/>
    <property type="project" value="TreeGrafter"/>
</dbReference>
<evidence type="ECO:0000256" key="1">
    <source>
        <dbReference type="ARBA" id="ARBA00004125"/>
    </source>
</evidence>
<feature type="region of interest" description="Disordered" evidence="10">
    <location>
        <begin position="440"/>
        <end position="504"/>
    </location>
</feature>
<dbReference type="InterPro" id="IPR002014">
    <property type="entry name" value="VHS_dom"/>
</dbReference>
<feature type="region of interest" description="Disordered" evidence="10">
    <location>
        <begin position="605"/>
        <end position="629"/>
    </location>
</feature>
<dbReference type="InterPro" id="IPR001452">
    <property type="entry name" value="SH3_domain"/>
</dbReference>
<dbReference type="Gene3D" id="1.20.5.1940">
    <property type="match status" value="1"/>
</dbReference>
<dbReference type="SMART" id="SM00326">
    <property type="entry name" value="SH3"/>
    <property type="match status" value="1"/>
</dbReference>
<evidence type="ECO:0000313" key="14">
    <source>
        <dbReference type="Proteomes" id="UP000094065"/>
    </source>
</evidence>
<dbReference type="CDD" id="cd21386">
    <property type="entry name" value="GAT_Hse1"/>
    <property type="match status" value="1"/>
</dbReference>
<dbReference type="RefSeq" id="XP_018992247.1">
    <property type="nucleotide sequence ID" value="XM_019139756.1"/>
</dbReference>
<comment type="caution">
    <text evidence="13">The sequence shown here is derived from an EMBL/GenBank/DDBJ whole genome shotgun (WGS) entry which is preliminary data.</text>
</comment>
<dbReference type="PANTHER" id="PTHR45929:SF3">
    <property type="entry name" value="JAK PATHWAY SIGNAL TRANSDUCTION ADAPTOR MOLECULE"/>
    <property type="match status" value="1"/>
</dbReference>
<dbReference type="SUPFAM" id="SSF50044">
    <property type="entry name" value="SH3-domain"/>
    <property type="match status" value="1"/>
</dbReference>
<feature type="domain" description="SH3" evidence="11">
    <location>
        <begin position="264"/>
        <end position="323"/>
    </location>
</feature>
<feature type="domain" description="VHS" evidence="12">
    <location>
        <begin position="16"/>
        <end position="148"/>
    </location>
</feature>
<dbReference type="InterPro" id="IPR003903">
    <property type="entry name" value="UIM_dom"/>
</dbReference>
<dbReference type="OrthoDB" id="10255964at2759"/>
<dbReference type="PROSITE" id="PS50179">
    <property type="entry name" value="VHS"/>
    <property type="match status" value="1"/>
</dbReference>
<feature type="compositionally biased region" description="Polar residues" evidence="10">
    <location>
        <begin position="440"/>
        <end position="458"/>
    </location>
</feature>
<dbReference type="GO" id="GO:0035091">
    <property type="term" value="F:phosphatidylinositol binding"/>
    <property type="evidence" value="ECO:0007669"/>
    <property type="project" value="InterPro"/>
</dbReference>
<evidence type="ECO:0000256" key="9">
    <source>
        <dbReference type="PROSITE-ProRule" id="PRU00192"/>
    </source>
</evidence>
<dbReference type="GO" id="GO:0033565">
    <property type="term" value="C:ESCRT-0 complex"/>
    <property type="evidence" value="ECO:0007669"/>
    <property type="project" value="TreeGrafter"/>
</dbReference>
<dbReference type="PROSITE" id="PS50330">
    <property type="entry name" value="UIM"/>
    <property type="match status" value="1"/>
</dbReference>
<feature type="compositionally biased region" description="Pro residues" evidence="10">
    <location>
        <begin position="550"/>
        <end position="560"/>
    </location>
</feature>
<dbReference type="InterPro" id="IPR008942">
    <property type="entry name" value="ENTH_VHS"/>
</dbReference>
<dbReference type="GO" id="GO:0043130">
    <property type="term" value="F:ubiquitin binding"/>
    <property type="evidence" value="ECO:0007669"/>
    <property type="project" value="InterPro"/>
</dbReference>
<dbReference type="Proteomes" id="UP000094065">
    <property type="component" value="Unassembled WGS sequence"/>
</dbReference>
<evidence type="ECO:0000256" key="3">
    <source>
        <dbReference type="ARBA" id="ARBA00017923"/>
    </source>
</evidence>
<dbReference type="PRINTS" id="PR00452">
    <property type="entry name" value="SH3DOMAIN"/>
</dbReference>
<accession>A0A1E3HKJ8</accession>
<protein>
    <recommendedName>
        <fullName evidence="3">Class E vacuolar protein-sorting machinery protein HSE1</fullName>
    </recommendedName>
    <alternativeName>
        <fullName evidence="4">Class E vacuolar protein-sorting machinery protein hse1</fullName>
    </alternativeName>
</protein>
<feature type="compositionally biased region" description="Low complexity" evidence="10">
    <location>
        <begin position="189"/>
        <end position="236"/>
    </location>
</feature>
<keyword evidence="6" id="KW-0813">Transport</keyword>
<dbReference type="AlphaFoldDB" id="A0A1E3HKJ8"/>
<dbReference type="Gene3D" id="1.25.40.90">
    <property type="match status" value="1"/>
</dbReference>
<evidence type="ECO:0000256" key="6">
    <source>
        <dbReference type="ARBA" id="ARBA00022448"/>
    </source>
</evidence>
<evidence type="ECO:0000259" key="11">
    <source>
        <dbReference type="PROSITE" id="PS50002"/>
    </source>
</evidence>
<evidence type="ECO:0000313" key="13">
    <source>
        <dbReference type="EMBL" id="ODN76873.1"/>
    </source>
</evidence>
<dbReference type="GeneID" id="30156769"/>
<dbReference type="InterPro" id="IPR050670">
    <property type="entry name" value="STAM"/>
</dbReference>
<keyword evidence="5 9" id="KW-0728">SH3 domain</keyword>
<organism evidence="13 14">
    <name type="scientific">Cryptococcus amylolentus CBS 6039</name>
    <dbReference type="NCBI Taxonomy" id="1295533"/>
    <lineage>
        <taxon>Eukaryota</taxon>
        <taxon>Fungi</taxon>
        <taxon>Dikarya</taxon>
        <taxon>Basidiomycota</taxon>
        <taxon>Agaricomycotina</taxon>
        <taxon>Tremellomycetes</taxon>
        <taxon>Tremellales</taxon>
        <taxon>Cryptococcaceae</taxon>
        <taxon>Cryptococcus</taxon>
    </lineage>
</organism>
<evidence type="ECO:0000256" key="7">
    <source>
        <dbReference type="ARBA" id="ARBA00022753"/>
    </source>
</evidence>
<evidence type="ECO:0000256" key="4">
    <source>
        <dbReference type="ARBA" id="ARBA00018978"/>
    </source>
</evidence>
<gene>
    <name evidence="13" type="ORF">L202_05460</name>
</gene>
<dbReference type="GO" id="GO:0010008">
    <property type="term" value="C:endosome membrane"/>
    <property type="evidence" value="ECO:0007669"/>
    <property type="project" value="UniProtKB-SubCell"/>
</dbReference>
<reference evidence="13 14" key="1">
    <citation type="submission" date="2016-06" db="EMBL/GenBank/DDBJ databases">
        <title>Evolution of pathogenesis and genome organization in the Tremellales.</title>
        <authorList>
            <person name="Cuomo C."/>
            <person name="Litvintseva A."/>
            <person name="Heitman J."/>
            <person name="Chen Y."/>
            <person name="Sun S."/>
            <person name="Springer D."/>
            <person name="Dromer F."/>
            <person name="Young S."/>
            <person name="Zeng Q."/>
            <person name="Chapman S."/>
            <person name="Gujja S."/>
            <person name="Saif S."/>
            <person name="Birren B."/>
        </authorList>
    </citation>
    <scope>NUCLEOTIDE SEQUENCE [LARGE SCALE GENOMIC DNA]</scope>
    <source>
        <strain evidence="13 14">CBS 6039</strain>
    </source>
</reference>
<keyword evidence="7" id="KW-0967">Endosome</keyword>
<proteinExistence type="inferred from homology"/>
<feature type="region of interest" description="Disordered" evidence="10">
    <location>
        <begin position="520"/>
        <end position="577"/>
    </location>
</feature>
<comment type="subcellular location">
    <subcellularLocation>
        <location evidence="1">Endosome membrane</location>
        <topology evidence="1">Peripheral membrane protein</topology>
        <orientation evidence="1">Cytoplasmic side</orientation>
    </subcellularLocation>
</comment>
<dbReference type="Pfam" id="PF00790">
    <property type="entry name" value="VHS"/>
    <property type="match status" value="1"/>
</dbReference>
<comment type="similarity">
    <text evidence="2">Belongs to the STAM family.</text>
</comment>
<evidence type="ECO:0000256" key="2">
    <source>
        <dbReference type="ARBA" id="ARBA00009666"/>
    </source>
</evidence>
<dbReference type="SMART" id="SM00288">
    <property type="entry name" value="VHS"/>
    <property type="match status" value="1"/>
</dbReference>
<dbReference type="STRING" id="1295533.A0A1E3HKJ8"/>
<dbReference type="PROSITE" id="PS50002">
    <property type="entry name" value="SH3"/>
    <property type="match status" value="1"/>
</dbReference>
<dbReference type="Pfam" id="PF00018">
    <property type="entry name" value="SH3_1"/>
    <property type="match status" value="1"/>
</dbReference>
<feature type="region of interest" description="Disordered" evidence="10">
    <location>
        <begin position="149"/>
        <end position="236"/>
    </location>
</feature>
<dbReference type="EMBL" id="AWGJ01000008">
    <property type="protein sequence ID" value="ODN76873.1"/>
    <property type="molecule type" value="Genomic_DNA"/>
</dbReference>
<evidence type="ECO:0000256" key="10">
    <source>
        <dbReference type="SAM" id="MobiDB-lite"/>
    </source>
</evidence>
<dbReference type="Gene3D" id="2.30.30.40">
    <property type="entry name" value="SH3 Domains"/>
    <property type="match status" value="1"/>
</dbReference>
<dbReference type="PANTHER" id="PTHR45929">
    <property type="entry name" value="JAK PATHWAY SIGNAL TRANSDUCTION ADAPTOR MOLECULE"/>
    <property type="match status" value="1"/>
</dbReference>
<keyword evidence="8" id="KW-0653">Protein transport</keyword>
<evidence type="ECO:0000256" key="5">
    <source>
        <dbReference type="ARBA" id="ARBA00022443"/>
    </source>
</evidence>
<evidence type="ECO:0000256" key="8">
    <source>
        <dbReference type="ARBA" id="ARBA00022927"/>
    </source>
</evidence>
<feature type="compositionally biased region" description="Low complexity" evidence="10">
    <location>
        <begin position="477"/>
        <end position="501"/>
    </location>
</feature>